<dbReference type="InterPro" id="IPR041522">
    <property type="entry name" value="CdaR_GGDEF"/>
</dbReference>
<dbReference type="PANTHER" id="PTHR33744">
    <property type="entry name" value="CARBOHYDRATE DIACID REGULATOR"/>
    <property type="match status" value="1"/>
</dbReference>
<feature type="domain" description="RsbT co-antagonist protein RsbRD N-terminal" evidence="3">
    <location>
        <begin position="19"/>
        <end position="158"/>
    </location>
</feature>
<organism evidence="5 6">
    <name type="scientific">Mycobacterium aquaticum</name>
    <dbReference type="NCBI Taxonomy" id="1927124"/>
    <lineage>
        <taxon>Bacteria</taxon>
        <taxon>Bacillati</taxon>
        <taxon>Actinomycetota</taxon>
        <taxon>Actinomycetes</taxon>
        <taxon>Mycobacteriales</taxon>
        <taxon>Mycobacteriaceae</taxon>
        <taxon>Mycobacterium</taxon>
    </lineage>
</organism>
<dbReference type="PANTHER" id="PTHR33744:SF1">
    <property type="entry name" value="DNA-BINDING TRANSCRIPTIONAL ACTIVATOR ADER"/>
    <property type="match status" value="1"/>
</dbReference>
<name>A0A1X0B4Y8_9MYCO</name>
<evidence type="ECO:0000313" key="6">
    <source>
        <dbReference type="Proteomes" id="UP000192448"/>
    </source>
</evidence>
<dbReference type="InterPro" id="IPR025736">
    <property type="entry name" value="PucR_C-HTH_dom"/>
</dbReference>
<keyword evidence="6" id="KW-1185">Reference proteome</keyword>
<dbReference type="STRING" id="1927124.BST13_09060"/>
<feature type="domain" description="PucR C-terminal helix-turn-helix" evidence="2">
    <location>
        <begin position="329"/>
        <end position="384"/>
    </location>
</feature>
<dbReference type="InterPro" id="IPR051448">
    <property type="entry name" value="CdaR-like_regulators"/>
</dbReference>
<reference evidence="5 6" key="1">
    <citation type="submission" date="2017-02" db="EMBL/GenBank/DDBJ databases">
        <title>The new phylogeny of genus Mycobacterium.</title>
        <authorList>
            <person name="Tortoli E."/>
            <person name="Trovato A."/>
            <person name="Cirillo D.M."/>
        </authorList>
    </citation>
    <scope>NUCLEOTIDE SEQUENCE [LARGE SCALE GENOMIC DNA]</scope>
    <source>
        <strain evidence="5 6">RW6</strain>
    </source>
</reference>
<dbReference type="Pfam" id="PF13556">
    <property type="entry name" value="HTH_30"/>
    <property type="match status" value="1"/>
</dbReference>
<evidence type="ECO:0000313" key="5">
    <source>
        <dbReference type="EMBL" id="ORA37279.1"/>
    </source>
</evidence>
<feature type="domain" description="CdaR GGDEF-like" evidence="4">
    <location>
        <begin position="168"/>
        <end position="280"/>
    </location>
</feature>
<dbReference type="InterPro" id="IPR025751">
    <property type="entry name" value="RsbRD_N_dom"/>
</dbReference>
<dbReference type="Gene3D" id="1.10.10.2840">
    <property type="entry name" value="PucR C-terminal helix-turn-helix domain"/>
    <property type="match status" value="1"/>
</dbReference>
<accession>A0A1X0B4Y8</accession>
<evidence type="ECO:0000259" key="4">
    <source>
        <dbReference type="Pfam" id="PF17853"/>
    </source>
</evidence>
<comment type="similarity">
    <text evidence="1">Belongs to the CdaR family.</text>
</comment>
<dbReference type="Pfam" id="PF17853">
    <property type="entry name" value="GGDEF_2"/>
    <property type="match status" value="1"/>
</dbReference>
<dbReference type="AlphaFoldDB" id="A0A1X0B4Y8"/>
<dbReference type="Pfam" id="PF14361">
    <property type="entry name" value="RsbRD_N"/>
    <property type="match status" value="1"/>
</dbReference>
<dbReference type="RefSeq" id="WP_083162778.1">
    <property type="nucleotide sequence ID" value="NZ_MVHF01000006.1"/>
</dbReference>
<protein>
    <submittedName>
        <fullName evidence="5">Transcriptional regulator</fullName>
    </submittedName>
</protein>
<dbReference type="InterPro" id="IPR042070">
    <property type="entry name" value="PucR_C-HTH_sf"/>
</dbReference>
<sequence length="402" mass="43303">MNEARIAELASWAQSRLADLVDQAYAATVDRIPLYRTRDLVSANELRESITQNLSFILTAVAHPGMDVDLAVPTATGRRRAQQGVPLPEVLRAYRITFSTLWEALVARAQRAAHQQDTAALLAAASTIWQLTDEHAVALTESYRATTAELLIGRQQRRSALVEALFTGHPSPDGGPAEAATLLDLPPDATYVVVAADTTGFAEESLPGIERRLAERGVASAWRLTPALQLGVVALRVGQEAEAIDVLRGAASARTGVSPEFRSLADTPRALQLARSALAMLPAGARDVQVFSASPLEALLARTPEEARRLVRLVLGPVLELPHDDRTVLLDTLITYVENEGSAESTAKLLHCHPNTIRYRLRRLHELTGRSLLDPQGVAQLATAAYALRLIPGEANSSGAQS</sequence>
<proteinExistence type="inferred from homology"/>
<gene>
    <name evidence="5" type="ORF">BST13_09060</name>
</gene>
<evidence type="ECO:0000256" key="1">
    <source>
        <dbReference type="ARBA" id="ARBA00006754"/>
    </source>
</evidence>
<dbReference type="Proteomes" id="UP000192448">
    <property type="component" value="Unassembled WGS sequence"/>
</dbReference>
<comment type="caution">
    <text evidence="5">The sequence shown here is derived from an EMBL/GenBank/DDBJ whole genome shotgun (WGS) entry which is preliminary data.</text>
</comment>
<evidence type="ECO:0000259" key="3">
    <source>
        <dbReference type="Pfam" id="PF14361"/>
    </source>
</evidence>
<evidence type="ECO:0000259" key="2">
    <source>
        <dbReference type="Pfam" id="PF13556"/>
    </source>
</evidence>
<dbReference type="EMBL" id="MVHF01000006">
    <property type="protein sequence ID" value="ORA37279.1"/>
    <property type="molecule type" value="Genomic_DNA"/>
</dbReference>
<dbReference type="OrthoDB" id="3196285at2"/>